<protein>
    <submittedName>
        <fullName evidence="1">Uncharacterized protein</fullName>
    </submittedName>
</protein>
<dbReference type="AlphaFoldDB" id="K0TLW4"/>
<keyword evidence="2" id="KW-1185">Reference proteome</keyword>
<comment type="caution">
    <text evidence="1">The sequence shown here is derived from an EMBL/GenBank/DDBJ whole genome shotgun (WGS) entry which is preliminary data.</text>
</comment>
<accession>K0TLW4</accession>
<dbReference type="OrthoDB" id="343609at2759"/>
<evidence type="ECO:0000313" key="2">
    <source>
        <dbReference type="Proteomes" id="UP000266841"/>
    </source>
</evidence>
<dbReference type="EMBL" id="AGNL01006235">
    <property type="protein sequence ID" value="EJK72187.1"/>
    <property type="molecule type" value="Genomic_DNA"/>
</dbReference>
<organism evidence="1 2">
    <name type="scientific">Thalassiosira oceanica</name>
    <name type="common">Marine diatom</name>
    <dbReference type="NCBI Taxonomy" id="159749"/>
    <lineage>
        <taxon>Eukaryota</taxon>
        <taxon>Sar</taxon>
        <taxon>Stramenopiles</taxon>
        <taxon>Ochrophyta</taxon>
        <taxon>Bacillariophyta</taxon>
        <taxon>Coscinodiscophyceae</taxon>
        <taxon>Thalassiosirophycidae</taxon>
        <taxon>Thalassiosirales</taxon>
        <taxon>Thalassiosiraceae</taxon>
        <taxon>Thalassiosira</taxon>
    </lineage>
</organism>
<proteinExistence type="predicted"/>
<reference evidence="1 2" key="1">
    <citation type="journal article" date="2012" name="Genome Biol.">
        <title>Genome and low-iron response of an oceanic diatom adapted to chronic iron limitation.</title>
        <authorList>
            <person name="Lommer M."/>
            <person name="Specht M."/>
            <person name="Roy A.S."/>
            <person name="Kraemer L."/>
            <person name="Andreson R."/>
            <person name="Gutowska M.A."/>
            <person name="Wolf J."/>
            <person name="Bergner S.V."/>
            <person name="Schilhabel M.B."/>
            <person name="Klostermeier U.C."/>
            <person name="Beiko R.G."/>
            <person name="Rosenstiel P."/>
            <person name="Hippler M."/>
            <person name="Laroche J."/>
        </authorList>
    </citation>
    <scope>NUCLEOTIDE SEQUENCE [LARGE SCALE GENOMIC DNA]</scope>
    <source>
        <strain evidence="1 2">CCMP1005</strain>
    </source>
</reference>
<dbReference type="Proteomes" id="UP000266841">
    <property type="component" value="Unassembled WGS sequence"/>
</dbReference>
<gene>
    <name evidence="1" type="ORF">THAOC_06304</name>
</gene>
<evidence type="ECO:0000313" key="1">
    <source>
        <dbReference type="EMBL" id="EJK72187.1"/>
    </source>
</evidence>
<sequence length="444" mass="47484">CPVKLPGCEIVAANVTTEAPLVTTQNPPSLVGGDYCVWGPDNECYETGWPSCCGSEDVKCPEERPGCEIVATDVTGDDVGNGTTSETKPAVPETPTLKCELGPDVDGTSCGADEYCKLDTVGACAESNVEVGVCTTMPMMCTFNYLPVFPSLFAVGCGCCNEIESPLTVILTLSEVRRRGQRDQCCVRIRVQQRRNTLHAAFGRGRLLRVGTGLRVLRDGMAKLLRIRGCQGSAIFWSRETTACGDRIMSATRRDGQAAAGPRMSSLLVDRNQCPEELPGCEIVAANVTTEAPPVTTQVQETISEASTALPDKGAESTATITSSTPIGENITVSEAPVSEAGPPTQAPSIFKLDFELEPPATPSSASTLFGFGVRVAAIVERSGTCRQGLHLERRSARFHILNEMTFCAEKKGETRKFKFEYVGSNATISSANCSIPSTIYYYL</sequence>
<name>K0TLW4_THAOC</name>
<feature type="non-terminal residue" evidence="1">
    <location>
        <position position="1"/>
    </location>
</feature>